<reference evidence="15 16" key="1">
    <citation type="submission" date="2019-12" db="EMBL/GenBank/DDBJ databases">
        <authorList>
            <person name="Li C."/>
            <person name="Zhao J."/>
        </authorList>
    </citation>
    <scope>NUCLEOTIDE SEQUENCE [LARGE SCALE GENOMIC DNA]</scope>
    <source>
        <strain evidence="15 16">NEAU-DD11</strain>
    </source>
</reference>
<evidence type="ECO:0000256" key="2">
    <source>
        <dbReference type="ARBA" id="ARBA00004429"/>
    </source>
</evidence>
<dbReference type="PANTHER" id="PTHR43547:SF2">
    <property type="entry name" value="HYBRID SIGNAL TRANSDUCTION HISTIDINE KINASE C"/>
    <property type="match status" value="1"/>
</dbReference>
<comment type="caution">
    <text evidence="15">The sequence shown here is derived from an EMBL/GenBank/DDBJ whole genome shotgun (WGS) entry which is preliminary data.</text>
</comment>
<dbReference type="SUPFAM" id="SSF55785">
    <property type="entry name" value="PYP-like sensor domain (PAS domain)"/>
    <property type="match status" value="2"/>
</dbReference>
<dbReference type="NCBIfam" id="TIGR00229">
    <property type="entry name" value="sensory_box"/>
    <property type="match status" value="2"/>
</dbReference>
<dbReference type="Gene3D" id="3.30.565.10">
    <property type="entry name" value="Histidine kinase-like ATPase, C-terminal domain"/>
    <property type="match status" value="1"/>
</dbReference>
<comment type="catalytic activity">
    <reaction evidence="1">
        <text>ATP + protein L-histidine = ADP + protein N-phospho-L-histidine.</text>
        <dbReference type="EC" id="2.7.13.3"/>
    </reaction>
</comment>
<feature type="domain" description="PAS" evidence="13">
    <location>
        <begin position="142"/>
        <end position="215"/>
    </location>
</feature>
<feature type="domain" description="Histidine kinase" evidence="11">
    <location>
        <begin position="414"/>
        <end position="632"/>
    </location>
</feature>
<feature type="compositionally biased region" description="Polar residues" evidence="10">
    <location>
        <begin position="777"/>
        <end position="795"/>
    </location>
</feature>
<name>A0A7X3G4J0_9BURK</name>
<dbReference type="Proteomes" id="UP000443353">
    <property type="component" value="Unassembled WGS sequence"/>
</dbReference>
<keyword evidence="8" id="KW-0472">Membrane</keyword>
<evidence type="ECO:0000256" key="4">
    <source>
        <dbReference type="ARBA" id="ARBA00022553"/>
    </source>
</evidence>
<dbReference type="EMBL" id="WSES01000009">
    <property type="protein sequence ID" value="MVW63518.1"/>
    <property type="molecule type" value="Genomic_DNA"/>
</dbReference>
<organism evidence="15 16">
    <name type="scientific">Massilia cellulosiltytica</name>
    <dbReference type="NCBI Taxonomy" id="2683234"/>
    <lineage>
        <taxon>Bacteria</taxon>
        <taxon>Pseudomonadati</taxon>
        <taxon>Pseudomonadota</taxon>
        <taxon>Betaproteobacteria</taxon>
        <taxon>Burkholderiales</taxon>
        <taxon>Oxalobacteraceae</taxon>
        <taxon>Telluria group</taxon>
        <taxon>Massilia</taxon>
    </lineage>
</organism>
<evidence type="ECO:0000256" key="5">
    <source>
        <dbReference type="ARBA" id="ARBA00022679"/>
    </source>
</evidence>
<comment type="subcellular location">
    <subcellularLocation>
        <location evidence="2">Cell inner membrane</location>
        <topology evidence="2">Multi-pass membrane protein</topology>
    </subcellularLocation>
</comment>
<dbReference type="InterPro" id="IPR011006">
    <property type="entry name" value="CheY-like_superfamily"/>
</dbReference>
<evidence type="ECO:0000259" key="12">
    <source>
        <dbReference type="PROSITE" id="PS50110"/>
    </source>
</evidence>
<dbReference type="SMART" id="SM00091">
    <property type="entry name" value="PAS"/>
    <property type="match status" value="2"/>
</dbReference>
<dbReference type="PANTHER" id="PTHR43547">
    <property type="entry name" value="TWO-COMPONENT HISTIDINE KINASE"/>
    <property type="match status" value="1"/>
</dbReference>
<accession>A0A7X3G4J0</accession>
<dbReference type="Gene3D" id="1.10.287.130">
    <property type="match status" value="1"/>
</dbReference>
<dbReference type="InterPro" id="IPR003661">
    <property type="entry name" value="HisK_dim/P_dom"/>
</dbReference>
<feature type="domain" description="PAC" evidence="14">
    <location>
        <begin position="218"/>
        <end position="269"/>
    </location>
</feature>
<evidence type="ECO:0000256" key="8">
    <source>
        <dbReference type="ARBA" id="ARBA00023136"/>
    </source>
</evidence>
<feature type="domain" description="Response regulatory" evidence="12">
    <location>
        <begin position="4"/>
        <end position="123"/>
    </location>
</feature>
<dbReference type="InterPro" id="IPR000014">
    <property type="entry name" value="PAS"/>
</dbReference>
<dbReference type="InterPro" id="IPR005467">
    <property type="entry name" value="His_kinase_dom"/>
</dbReference>
<dbReference type="Pfam" id="PF02518">
    <property type="entry name" value="HATPase_c"/>
    <property type="match status" value="1"/>
</dbReference>
<evidence type="ECO:0000256" key="10">
    <source>
        <dbReference type="SAM" id="MobiDB-lite"/>
    </source>
</evidence>
<dbReference type="EC" id="2.7.13.3" evidence="3"/>
<dbReference type="InterPro" id="IPR036890">
    <property type="entry name" value="HATPase_C_sf"/>
</dbReference>
<dbReference type="GO" id="GO:0000155">
    <property type="term" value="F:phosphorelay sensor kinase activity"/>
    <property type="evidence" value="ECO:0007669"/>
    <property type="project" value="InterPro"/>
</dbReference>
<dbReference type="InterPro" id="IPR013655">
    <property type="entry name" value="PAS_fold_3"/>
</dbReference>
<sequence>MQGRVLFLCDRPVSDPAIGTVAAEMGYDLVRAHTLDEALAHARHGDDLPGFALVLAGYSGNVDALFDSVRRLRAALPEAPVIAHGVPGSPPFTLESLYDAGALAVLHDPVSIPILKAKARFFLEAYATAAERRGAETALQDTRARLEAIIAAAEVAVWSLDIATGRVRGDARMIEMFGLRPADGPGADVAMYFAAIHPDDVPPTQVLLGRAMETGTPYDATFRVRTPDGAWRWVLARGHLDRHAGTRGMMRGVVIDASLQKEAEERLQASEERYRTLFEAIDEGVCVIEMLYDDAGIPSDYRFIEVNPAFVKATGLAHAVGRTMRSLVPQHEAHWFETYGRVAATGEPVHFVDEAAHLGRWYDVYAARVGPAGSRKVVVLSTDITERRRTELELRRLADDLAEQDRRKTEFLATLAHELRNPLAPIRSGLQLMRRARADPAAIARVQDIMDRQLDHLVHLVDDLLDVARITRGQVDLKPALVPLADVLNAAVETSLPLIEAARHQLDVRLPDEPLMLHADATRITQVVSNLLNNAAKYTPRGGHIVLAVECDGEQALIAVSDNGIGIPPDALGEVFRMFTQIPNATRHMPGGLGIGLSLVKSLVELHGGTIQAASAGTGTGSVFTVRLPLADHGADKAAPGAPGLDASRIPALRLLVVDDNRDAADTLAALLSVMGHDVVVAHDGHQALRMLGGLEPHAVFLDIGMPGLSGYEVAQAVRREPRHDGVMLVALTGWGGADDRARSAQAGFDAHLTKPATVTAIESVLRDVESRRATPQEATPQEASPQDVSSPADR</sequence>
<dbReference type="Pfam" id="PF08447">
    <property type="entry name" value="PAS_3"/>
    <property type="match status" value="1"/>
</dbReference>
<dbReference type="SMART" id="SM00448">
    <property type="entry name" value="REC"/>
    <property type="match status" value="1"/>
</dbReference>
<dbReference type="FunFam" id="1.10.287.130:FF:000001">
    <property type="entry name" value="Two-component sensor histidine kinase"/>
    <property type="match status" value="1"/>
</dbReference>
<dbReference type="PRINTS" id="PR00344">
    <property type="entry name" value="BCTRLSENSOR"/>
</dbReference>
<dbReference type="InterPro" id="IPR013656">
    <property type="entry name" value="PAS_4"/>
</dbReference>
<dbReference type="InterPro" id="IPR035965">
    <property type="entry name" value="PAS-like_dom_sf"/>
</dbReference>
<keyword evidence="7" id="KW-0902">Two-component regulatory system</keyword>
<dbReference type="SMART" id="SM00388">
    <property type="entry name" value="HisKA"/>
    <property type="match status" value="1"/>
</dbReference>
<feature type="domain" description="Response regulatory" evidence="12">
    <location>
        <begin position="654"/>
        <end position="770"/>
    </location>
</feature>
<dbReference type="CDD" id="cd17580">
    <property type="entry name" value="REC_2_DhkD-like"/>
    <property type="match status" value="1"/>
</dbReference>
<dbReference type="Pfam" id="PF08448">
    <property type="entry name" value="PAS_4"/>
    <property type="match status" value="1"/>
</dbReference>
<dbReference type="PROSITE" id="PS50113">
    <property type="entry name" value="PAC"/>
    <property type="match status" value="1"/>
</dbReference>
<dbReference type="AlphaFoldDB" id="A0A7X3G4J0"/>
<evidence type="ECO:0000259" key="13">
    <source>
        <dbReference type="PROSITE" id="PS50112"/>
    </source>
</evidence>
<evidence type="ECO:0000256" key="9">
    <source>
        <dbReference type="PROSITE-ProRule" id="PRU00169"/>
    </source>
</evidence>
<dbReference type="InterPro" id="IPR004358">
    <property type="entry name" value="Sig_transdc_His_kin-like_C"/>
</dbReference>
<feature type="modified residue" description="4-aspartylphosphate" evidence="9">
    <location>
        <position position="703"/>
    </location>
</feature>
<dbReference type="Gene3D" id="3.30.450.20">
    <property type="entry name" value="PAS domain"/>
    <property type="match status" value="2"/>
</dbReference>
<evidence type="ECO:0000256" key="7">
    <source>
        <dbReference type="ARBA" id="ARBA00023012"/>
    </source>
</evidence>
<gene>
    <name evidence="15" type="ORF">GPY61_26690</name>
</gene>
<proteinExistence type="predicted"/>
<dbReference type="SUPFAM" id="SSF55874">
    <property type="entry name" value="ATPase domain of HSP90 chaperone/DNA topoisomerase II/histidine kinase"/>
    <property type="match status" value="1"/>
</dbReference>
<dbReference type="SMART" id="SM00387">
    <property type="entry name" value="HATPase_c"/>
    <property type="match status" value="1"/>
</dbReference>
<evidence type="ECO:0000259" key="11">
    <source>
        <dbReference type="PROSITE" id="PS50109"/>
    </source>
</evidence>
<evidence type="ECO:0000259" key="14">
    <source>
        <dbReference type="PROSITE" id="PS50113"/>
    </source>
</evidence>
<dbReference type="Pfam" id="PF00072">
    <property type="entry name" value="Response_reg"/>
    <property type="match status" value="1"/>
</dbReference>
<dbReference type="InterPro" id="IPR036097">
    <property type="entry name" value="HisK_dim/P_sf"/>
</dbReference>
<dbReference type="Pfam" id="PF00512">
    <property type="entry name" value="HisKA"/>
    <property type="match status" value="1"/>
</dbReference>
<evidence type="ECO:0000313" key="16">
    <source>
        <dbReference type="Proteomes" id="UP000443353"/>
    </source>
</evidence>
<dbReference type="PROSITE" id="PS50109">
    <property type="entry name" value="HIS_KIN"/>
    <property type="match status" value="1"/>
</dbReference>
<dbReference type="CDD" id="cd00082">
    <property type="entry name" value="HisKA"/>
    <property type="match status" value="1"/>
</dbReference>
<dbReference type="FunFam" id="3.30.565.10:FF:000006">
    <property type="entry name" value="Sensor histidine kinase WalK"/>
    <property type="match status" value="1"/>
</dbReference>
<dbReference type="Gene3D" id="3.40.50.2300">
    <property type="match status" value="1"/>
</dbReference>
<dbReference type="InterPro" id="IPR003594">
    <property type="entry name" value="HATPase_dom"/>
</dbReference>
<feature type="region of interest" description="Disordered" evidence="10">
    <location>
        <begin position="767"/>
        <end position="795"/>
    </location>
</feature>
<keyword evidence="5" id="KW-0808">Transferase</keyword>
<evidence type="ECO:0000256" key="6">
    <source>
        <dbReference type="ARBA" id="ARBA00022777"/>
    </source>
</evidence>
<dbReference type="PROSITE" id="PS50110">
    <property type="entry name" value="RESPONSE_REGULATORY"/>
    <property type="match status" value="2"/>
</dbReference>
<comment type="caution">
    <text evidence="9">Lacks conserved residue(s) required for the propagation of feature annotation.</text>
</comment>
<dbReference type="CDD" id="cd00130">
    <property type="entry name" value="PAS"/>
    <property type="match status" value="1"/>
</dbReference>
<dbReference type="InterPro" id="IPR001789">
    <property type="entry name" value="Sig_transdc_resp-reg_receiver"/>
</dbReference>
<keyword evidence="4 9" id="KW-0597">Phosphoprotein</keyword>
<dbReference type="PROSITE" id="PS50112">
    <property type="entry name" value="PAS"/>
    <property type="match status" value="1"/>
</dbReference>
<evidence type="ECO:0000256" key="3">
    <source>
        <dbReference type="ARBA" id="ARBA00012438"/>
    </source>
</evidence>
<dbReference type="GO" id="GO:0005886">
    <property type="term" value="C:plasma membrane"/>
    <property type="evidence" value="ECO:0007669"/>
    <property type="project" value="UniProtKB-SubCell"/>
</dbReference>
<keyword evidence="16" id="KW-1185">Reference proteome</keyword>
<evidence type="ECO:0000256" key="1">
    <source>
        <dbReference type="ARBA" id="ARBA00000085"/>
    </source>
</evidence>
<keyword evidence="6" id="KW-0418">Kinase</keyword>
<evidence type="ECO:0000313" key="15">
    <source>
        <dbReference type="EMBL" id="MVW63518.1"/>
    </source>
</evidence>
<dbReference type="SUPFAM" id="SSF47384">
    <property type="entry name" value="Homodimeric domain of signal transducing histidine kinase"/>
    <property type="match status" value="1"/>
</dbReference>
<dbReference type="SUPFAM" id="SSF52172">
    <property type="entry name" value="CheY-like"/>
    <property type="match status" value="2"/>
</dbReference>
<protein>
    <recommendedName>
        <fullName evidence="3">histidine kinase</fullName>
        <ecNumber evidence="3">2.7.13.3</ecNumber>
    </recommendedName>
</protein>
<dbReference type="InterPro" id="IPR000700">
    <property type="entry name" value="PAS-assoc_C"/>
</dbReference>